<feature type="compositionally biased region" description="Acidic residues" evidence="1">
    <location>
        <begin position="2888"/>
        <end position="2900"/>
    </location>
</feature>
<dbReference type="InterPro" id="IPR041033">
    <property type="entry name" value="SpaA_PFL_dom_1"/>
</dbReference>
<dbReference type="PROSITE" id="PS50234">
    <property type="entry name" value="VWFA"/>
    <property type="match status" value="1"/>
</dbReference>
<dbReference type="InterPro" id="IPR036465">
    <property type="entry name" value="vWFA_dom_sf"/>
</dbReference>
<evidence type="ECO:0000259" key="4">
    <source>
        <dbReference type="PROSITE" id="PS50234"/>
    </source>
</evidence>
<feature type="signal peptide" evidence="3">
    <location>
        <begin position="1"/>
        <end position="28"/>
    </location>
</feature>
<dbReference type="Proteomes" id="UP000515960">
    <property type="component" value="Chromosome"/>
</dbReference>
<dbReference type="InterPro" id="IPR013783">
    <property type="entry name" value="Ig-like_fold"/>
</dbReference>
<dbReference type="SUPFAM" id="SSF49478">
    <property type="entry name" value="Cna protein B-type domain"/>
    <property type="match status" value="11"/>
</dbReference>
<dbReference type="EMBL" id="CP060490">
    <property type="protein sequence ID" value="QNL43551.1"/>
    <property type="molecule type" value="Genomic_DNA"/>
</dbReference>
<dbReference type="RefSeq" id="WP_187332142.1">
    <property type="nucleotide sequence ID" value="NZ_CP060490.1"/>
</dbReference>
<feature type="chain" id="PRO_5028930800" evidence="3">
    <location>
        <begin position="29"/>
        <end position="2942"/>
    </location>
</feature>
<dbReference type="Gene3D" id="2.60.40.10">
    <property type="entry name" value="Immunoglobulins"/>
    <property type="match status" value="2"/>
</dbReference>
<feature type="domain" description="VWFA" evidence="4">
    <location>
        <begin position="171"/>
        <end position="415"/>
    </location>
</feature>
<keyword evidence="2" id="KW-0812">Transmembrane</keyword>
<evidence type="ECO:0000313" key="5">
    <source>
        <dbReference type="EMBL" id="QNL43551.1"/>
    </source>
</evidence>
<feature type="region of interest" description="Disordered" evidence="1">
    <location>
        <begin position="2849"/>
        <end position="2911"/>
    </location>
</feature>
<keyword evidence="3" id="KW-0732">Signal</keyword>
<feature type="transmembrane region" description="Helical" evidence="2">
    <location>
        <begin position="2915"/>
        <end position="2933"/>
    </location>
</feature>
<evidence type="ECO:0000256" key="1">
    <source>
        <dbReference type="SAM" id="MobiDB-lite"/>
    </source>
</evidence>
<dbReference type="InterPro" id="IPR008454">
    <property type="entry name" value="Collagen-bd_Cna-like_B-typ_dom"/>
</dbReference>
<proteinExistence type="predicted"/>
<feature type="region of interest" description="Disordered" evidence="1">
    <location>
        <begin position="303"/>
        <end position="332"/>
    </location>
</feature>
<protein>
    <submittedName>
        <fullName evidence="5">Cna B-type domain-containing protein</fullName>
    </submittedName>
</protein>
<dbReference type="Gene3D" id="2.60.40.1140">
    <property type="entry name" value="Collagen-binding surface protein Cna, B-type domain"/>
    <property type="match status" value="12"/>
</dbReference>
<dbReference type="InterPro" id="IPR002035">
    <property type="entry name" value="VWF_A"/>
</dbReference>
<keyword evidence="6" id="KW-1185">Reference proteome</keyword>
<dbReference type="SUPFAM" id="SSF53300">
    <property type="entry name" value="vWA-like"/>
    <property type="match status" value="1"/>
</dbReference>
<reference evidence="5 6" key="1">
    <citation type="submission" date="2020-08" db="EMBL/GenBank/DDBJ databases">
        <authorList>
            <person name="Liu C."/>
            <person name="Sun Q."/>
        </authorList>
    </citation>
    <scope>NUCLEOTIDE SEQUENCE [LARGE SCALE GENOMIC DNA]</scope>
    <source>
        <strain evidence="5 6">NSJ-62</strain>
    </source>
</reference>
<dbReference type="Pfam" id="PF05738">
    <property type="entry name" value="Cna_B"/>
    <property type="match status" value="9"/>
</dbReference>
<dbReference type="Gene3D" id="3.40.50.410">
    <property type="entry name" value="von Willebrand factor, type A domain"/>
    <property type="match status" value="1"/>
</dbReference>
<dbReference type="KEGG" id="ohi:H8790_08660"/>
<evidence type="ECO:0000256" key="2">
    <source>
        <dbReference type="SAM" id="Phobius"/>
    </source>
</evidence>
<organism evidence="5 6">
    <name type="scientific">Oscillibacter hominis</name>
    <dbReference type="NCBI Taxonomy" id="2763056"/>
    <lineage>
        <taxon>Bacteria</taxon>
        <taxon>Bacillati</taxon>
        <taxon>Bacillota</taxon>
        <taxon>Clostridia</taxon>
        <taxon>Eubacteriales</taxon>
        <taxon>Oscillospiraceae</taxon>
        <taxon>Oscillibacter</taxon>
    </lineage>
</organism>
<dbReference type="Pfam" id="PF17802">
    <property type="entry name" value="SpaA"/>
    <property type="match status" value="2"/>
</dbReference>
<evidence type="ECO:0000256" key="3">
    <source>
        <dbReference type="SAM" id="SignalP"/>
    </source>
</evidence>
<name>A0A7G9B1X0_9FIRM</name>
<evidence type="ECO:0000313" key="6">
    <source>
        <dbReference type="Proteomes" id="UP000515960"/>
    </source>
</evidence>
<keyword evidence="2" id="KW-1133">Transmembrane helix</keyword>
<dbReference type="CDD" id="cd00222">
    <property type="entry name" value="CollagenBindB"/>
    <property type="match status" value="3"/>
</dbReference>
<keyword evidence="2" id="KW-0472">Membrane</keyword>
<gene>
    <name evidence="5" type="ORF">H8790_08660</name>
</gene>
<sequence length="2942" mass="315644">MATTRKRLLSLVMAVIMAFSLLPISVLAANESDVKKQTTEQIVNKGGTSYYMANGSDGSASNYDVSVTKELTATGVENEFNVKVNVTYKNATTTTQSADAATTLIIDTSGSMDYCAECGQNSMEEHTEWHQYCPDGSGKEYVRGEWVSTSKYNGYYACANCGKRERNHNSELVTTYECSDCGSTQSRIMAAQAAACAFLDSYASGAQAGTHRYVSLVTFAQSANSRDLDTQTSGKQYWVDVTDATALQRAKDVINGLSASGGTNTSGGVMLANNLFTQKSVNSQVAGIDNKFAVLLTDGQPTYRRDASSNDVDSISKDGGNGSETSSSNSRAVENTCKTLVNSTGVDLFAISYGLSGNIVNGSGTTKTITSWLQDDCYVGKRPADDPTNPNRSDVFMAGNSAALNSAFSSILNSIEQSGSTGEAAGDIVSGGAVETKDKCIGFVQFTSANGATQADGEIVWNLAGAAKDTTGVPEGYTSYTMTYKVRLDNTQDGFVEGEEYSAGAASFTYQDASTGNEYTKTSPAPIVKGYLGSLVFNKVSHHTVNGKQLLLPGAKFTLTSTSTNPSIVREATSSAEEGHKGEVLFDETIPSGYTYTMKEFPAPEGYVANDSEWAVTVNYGEVTITSVKGDALSDGGSVVNKLAQTYKDLTLTKSWYMPANPQGGESTTAIYVNVYQDGGSEAFATLYLNGSTATVNNCADSNVRVAATQNTTTKYWEYTLTVPDNNPENGGSHTYTISEPTLTGFDQSGSGLALINTATGKTSIYVEKEWILPEGVELTLPRTVQVEVLRNGESFGDGGHTYLDVDSSKATGNTAASLELDLYDSNGEYYTYTVSEVTASTYQLVSITGEGSQAEPFVITNTVANETVPVTVSKTWQDAGDGSKRPASINVQLLQDGAAYGSAVELRGESWSHEFGNLPKYSFLDQNGKETTDLSKVVSVKAHTYTVQELGNFDGYTSSAEGLTLTNTRQETGSITVTKYWEDGITGGHTGSVVVRLNDGTVYEDKTLNEGNDWTASWENVPLFDATGNKITYTVSEVSGPENYVPVISYGDNDETSAVFVNGAASVAITNTPDGSGETTSVTVNKTWNHPSGYTAPGATFTLYQEKEDGSEKTAYVYPADAGCTNPAENVTNTYTFTNLPKYYFEQDEETGESIAVPYRYTVVESSVTNANGDAYTSSVTTETGADGNVIYNFVNTITGSVSVQVSKEWIDLLAGSDSSRKAQAELQLERSTDNVNWEAMTGKTVSTNVDKTFTPWSGLEKYDASGRLYSYRVTEKAIMGYETPVISDDLDSSANFEFKVTNKLAQSTTGAFTVTKNWVDGSAANADRPAITLKLKQGTSVYGTVTVAGNGTVTLADGSKLAADQVSANVNTTNNSWTVYFNGLPLYNIGASSVTAYVYSIEEASVEGYQSSTVNHENSNSALITNTLTQGVKDATVTKLWVDPTNEHPDVTFSLNARLASGAPVTTVDGAALPTTIVLTQDEEKANADDSDNIYLAVGAGTNEWSYTISGLPKYNDNRSEIFYTFDEPTAPEGYTKKALEVEGKVVPNAFVNTIEQATVSVAGTKAWDRTVEGDYYVPGTVEGIYVALYRDNNQLVPESELAEGVTNPLYVTKGDGDTDALWSFSFGNLNKYAVDGDGHEYSYSVSEVYYETVEGQQVLRKVENNGSIVFGNDTYDVTYGENNSISNTYNQPQKYWYRVDTSYTTVQSGTTIFSYSSAGTVQEFAGPGTLSVDPADYAALKGIPFEYVSDNTRAFIDVKDGEDTPLEFTGDVSVTVDQINQVYVIHLEYVRTLYKLTTNYQYLTPQTINGEVTSEVYPSTTDPVQQTGETTDVEKYVDPGKYTATQAFTTERKSAPAGYEIVKVTLRNGTGEVQTVEVKDGSITFPDRGNFNSADVTVTYYYEKITAEHQTIGDQVTFTKKGDGGEIVSSSNNNQITTNAVFGLFSDASCAKESFIKELSIGTDGKLTITAGKGQTTDLGAGTYYLKETAAPTGYVIGAETVYKIVVASNDTSHWSGNVWYPETTWTITVDGKTVSNTDVVNNMLKDTYSVEYYFETGVNSNAYTQKSEYPNKTDLVITYFDTISSSAYELGKDGMGLVPEGYSLNAAKTGSKTLTYAMVTGNPAQNVIKLYYDLDMTQREDLSVTKSWIGQAKTATVGLFETVDGVETLSTRSDAVKTITSNATWSNLDEYTDGGKAITYAAYEVVDNGNGTYTKLTSGDTVTIDGVKYLVSYADNSITNRELRSVTVTKAWSGTSDAEKAEVSLKLYAGQTQVKANALNVAVGDENGIITLNTDKGYSVTYSDLYATDEQGNRLAYSVQELDASGNAVAAGKRITLNGVNFTVGYSGTTVTNTKELGSIFVTKSFEGIDALGGDFLITVKNGTGDSAETVALLSVDGRTVNGQQTMKPSSGDGKTTAYSWQITGLPTANTYYAAESGEEVANYTLQADTVRSGSTTVDANKAIALKNVYLRDNGKITVGKTSNHNGTYSIGVYSYDAETGYTLEGTAASLTVGAENQKPTADFTNLPTGTYYVKEFNAGKAHYSLETTYTVNGKAATANAAGYVEVKLEKDAQIEVICDNQYTYVPSPTTLSIDKVWNDGENRDGNRPDSITVSITDKNGNNVVKELIVTKDAEGKYTASHTFDANGYTAPYTVTELGYTRGETYTAASAEGFEYTIAYLSGEGDAAKTDGTVVNGKITITNSYEPETLAIPVVKSWSGDYASRNIKSVTLELYANGEPTGLVVELTGDNAVEGVKGKWFGLFESNYDAETETGYTIYRNSEGKAITYSVKEIKLGDHTMTGSSWGYWTVTTGTSTASTALPEGWNPDLELAEDALVLTVNNRYHVPSDPYDPEDPPKDPEEPPVEIPDEPTPGGDKPVIPDEPGDEPTEIEDEPTPTGPAPKTGDVSGIWVALASISACGIAALSIFGKRKKEEEQ</sequence>
<accession>A0A7G9B1X0</accession>